<dbReference type="EMBL" id="JH921481">
    <property type="protein sequence ID" value="EKD11834.1"/>
    <property type="molecule type" value="Genomic_DNA"/>
</dbReference>
<reference evidence="2 3" key="1">
    <citation type="journal article" date="2012" name="BMC Genomics">
        <title>Sequencing the genome of Marssonina brunnea reveals fungus-poplar co-evolution.</title>
        <authorList>
            <person name="Zhu S."/>
            <person name="Cao Y.-Z."/>
            <person name="Jiang C."/>
            <person name="Tan B.-Y."/>
            <person name="Wang Z."/>
            <person name="Feng S."/>
            <person name="Zhang L."/>
            <person name="Su X.-H."/>
            <person name="Brejova B."/>
            <person name="Vinar T."/>
            <person name="Xu M."/>
            <person name="Wang M.-X."/>
            <person name="Zhang S.-G."/>
            <person name="Huang M.-R."/>
            <person name="Wu R."/>
            <person name="Zhou Y."/>
        </authorList>
    </citation>
    <scope>NUCLEOTIDE SEQUENCE [LARGE SCALE GENOMIC DNA]</scope>
    <source>
        <strain evidence="2 3">MB_m1</strain>
    </source>
</reference>
<name>K1XH87_MARBU</name>
<evidence type="ECO:0000256" key="1">
    <source>
        <dbReference type="SAM" id="MobiDB-lite"/>
    </source>
</evidence>
<feature type="region of interest" description="Disordered" evidence="1">
    <location>
        <begin position="342"/>
        <end position="385"/>
    </location>
</feature>
<dbReference type="OMA" id="FADMKQV"/>
<sequence length="694" mass="76607">MSKLRAAGKRREEPARTNTGSSVRGKTISQPIPFPDDDEFPIRAPGTGIALPLDAEGIERLRASTPATNEPDKTSPPNGNAVSEFTPPREAPSPPHEAQIRRATQGHKPNQPSRLRNSVTSVPHSASTEKPQRKKTSMRSVFGRIFGKKQKISPTPSEVDRGSSIVRTEQHRSDPTPLHRTTQGPVTHQIRSTSLPIDEFNRALRSHSIVAEDLPFQHIETLQNIETLQHIEPSNDTNRDSTQEEDIQNRPRRATTPSRPWSPNRVPGYAQDFTGLSPRPASSHPRYSKLISDDEAKSAIDVAVTISSQPHRRSRSVSELQEAARANVVSRRRSDEIKYWRESYDPTGPLSPMSSNKAETEEPTPLEEEYPIEEETEEKPQPFSFGPMGEMAGMKITQAASLETKFQLLEDRMTRLERMVYRVGHDGPVQLQDPPKRNCRARDPPQPQPAIQTSDLSLPKHPRHSESQARGDLRGSRQGSRKRSSSYGSSLPSTVSTHTSPRPDFDAFPPVALLATGQPTARPISRSPTIRGIVSPPPTMPDNCPLTGEHFNALTNMILVEQAARLQLEAVVLSLQRQLQVVLSSSSTPQPPGSDSGAVRNPRRQRETTADGRHFSSSEQDDSSDDGPYDERPHPDDDDVFRTPTEERNPYGDEIFGAAAAVRSNADDGKTAPRTLSLSQITLGRGGVQPGLDH</sequence>
<feature type="compositionally biased region" description="Polar residues" evidence="1">
    <location>
        <begin position="179"/>
        <end position="189"/>
    </location>
</feature>
<feature type="compositionally biased region" description="Basic and acidic residues" evidence="1">
    <location>
        <begin position="604"/>
        <end position="616"/>
    </location>
</feature>
<feature type="region of interest" description="Disordered" evidence="1">
    <location>
        <begin position="1"/>
        <end position="189"/>
    </location>
</feature>
<dbReference type="RefSeq" id="XP_007297880.1">
    <property type="nucleotide sequence ID" value="XM_007297818.1"/>
</dbReference>
<evidence type="ECO:0000313" key="3">
    <source>
        <dbReference type="Proteomes" id="UP000006753"/>
    </source>
</evidence>
<evidence type="ECO:0000313" key="2">
    <source>
        <dbReference type="EMBL" id="EKD11834.1"/>
    </source>
</evidence>
<feature type="compositionally biased region" description="Polar residues" evidence="1">
    <location>
        <begin position="16"/>
        <end position="30"/>
    </location>
</feature>
<dbReference type="GeneID" id="18765926"/>
<dbReference type="AlphaFoldDB" id="K1XH87"/>
<accession>K1XH87</accession>
<dbReference type="eggNOG" id="ENOG502T2EZ">
    <property type="taxonomic scope" value="Eukaryota"/>
</dbReference>
<feature type="compositionally biased region" description="Gly residues" evidence="1">
    <location>
        <begin position="684"/>
        <end position="694"/>
    </location>
</feature>
<feature type="region of interest" description="Disordered" evidence="1">
    <location>
        <begin position="229"/>
        <end position="287"/>
    </location>
</feature>
<dbReference type="Proteomes" id="UP000006753">
    <property type="component" value="Unassembled WGS sequence"/>
</dbReference>
<dbReference type="KEGG" id="mbe:MBM_10003"/>
<gene>
    <name evidence="2" type="ORF">MBM_10003</name>
</gene>
<dbReference type="OrthoDB" id="5428925at2759"/>
<organism evidence="2 3">
    <name type="scientific">Marssonina brunnea f. sp. multigermtubi (strain MB_m1)</name>
    <name type="common">Marssonina leaf spot fungus</name>
    <dbReference type="NCBI Taxonomy" id="1072389"/>
    <lineage>
        <taxon>Eukaryota</taxon>
        <taxon>Fungi</taxon>
        <taxon>Dikarya</taxon>
        <taxon>Ascomycota</taxon>
        <taxon>Pezizomycotina</taxon>
        <taxon>Leotiomycetes</taxon>
        <taxon>Helotiales</taxon>
        <taxon>Drepanopezizaceae</taxon>
        <taxon>Drepanopeziza</taxon>
    </lineage>
</organism>
<feature type="compositionally biased region" description="Low complexity" evidence="1">
    <location>
        <begin position="485"/>
        <end position="496"/>
    </location>
</feature>
<feature type="compositionally biased region" description="Acidic residues" evidence="1">
    <location>
        <begin position="619"/>
        <end position="628"/>
    </location>
</feature>
<dbReference type="InParanoid" id="K1XH87"/>
<feature type="region of interest" description="Disordered" evidence="1">
    <location>
        <begin position="425"/>
        <end position="538"/>
    </location>
</feature>
<feature type="compositionally biased region" description="Basic and acidic residues" evidence="1">
    <location>
        <begin position="464"/>
        <end position="475"/>
    </location>
</feature>
<feature type="region of interest" description="Disordered" evidence="1">
    <location>
        <begin position="583"/>
        <end position="694"/>
    </location>
</feature>
<feature type="compositionally biased region" description="Polar residues" evidence="1">
    <location>
        <begin position="107"/>
        <end position="129"/>
    </location>
</feature>
<keyword evidence="3" id="KW-1185">Reference proteome</keyword>
<feature type="compositionally biased region" description="Acidic residues" evidence="1">
    <location>
        <begin position="361"/>
        <end position="377"/>
    </location>
</feature>
<feature type="compositionally biased region" description="Basic and acidic residues" evidence="1">
    <location>
        <begin position="629"/>
        <end position="651"/>
    </location>
</feature>
<dbReference type="HOGENOM" id="CLU_391322_0_0_1"/>
<dbReference type="STRING" id="1072389.K1XH87"/>
<feature type="compositionally biased region" description="Basic and acidic residues" evidence="1">
    <location>
        <begin position="434"/>
        <end position="443"/>
    </location>
</feature>
<proteinExistence type="predicted"/>
<protein>
    <submittedName>
        <fullName evidence="2">Uncharacterized protein</fullName>
    </submittedName>
</protein>